<gene>
    <name evidence="5" type="ORF">PBRA_002741</name>
    <name evidence="6" type="ORF">PLBR_LOCUS2107</name>
</gene>
<feature type="compositionally biased region" description="Polar residues" evidence="4">
    <location>
        <begin position="592"/>
        <end position="601"/>
    </location>
</feature>
<dbReference type="PROSITE" id="PS50005">
    <property type="entry name" value="TPR"/>
    <property type="match status" value="1"/>
</dbReference>
<sequence>MVRKGGRGARGQASADAAPQQSGSAAAPAKAAPAVADQNLPSKHQTLFKQVVKAYETKQYKKGLRTCDTILKAHPQHGETCAMRGLVLNCLGRGDEALEDIKRGLRFNIKSHVCWHVFGLYHRANRDYGQAIKCYLNALRIDPENVQILRDLSLLQMQMRDTPGYEETRRKILVMQSAQRINWISYSVGAYLNGHAQSALSILDTYQSTLTLERSIEHSEMLMYKLRLVRQTGDLQKSLELVDQIRPYVLDEFELSLNEADLYRSIGDMEPAERIYKDLIEKNPDYQACHDGLVECLRSRQCSDDDVEQTYARLSSSHPQSNLCKIVPLDVITDDGIFRRIAADYIATGVRKGIPSLFRSLRRLYADPAKRQALSDIIQAAQADESSVWALALLAQHYDFVGEPRRGLDALESAIEHASASDRIDLLILKARLLKHCGALAKAHETMESARVNDLQDRFLNTKTVRYAFRCGLIDEAARVVALFLRDGDTLISLTDMQCMWYELALAEALVASKEIGPALKKFTSVFNHFADIQEDQFDFHTYCIRRQTLSSYISMLQWEDTLTGHRFYRRAAKGAISAYIGLFDESLRAASSATDGSGTPNGLDKRAAAKARRAAKKAEEAAAQKATASSKPSDPDPLGERLAKTATPLADATKLLHGLQSFSAQWPTTHLLSCEVYSRMKRPLLVVRHLLQLRGLVGVTSPVYELAAIDALHNHLQAVDDIVSSVIDAERGGLLPPSFSSVEAWAESVVKRCRDGEYPDRLHAAQVLLVSGGESRSALSLIMPLPNDSSSGGASLDVCRSASGVLQKHFERSDVEEFMRRASAIHPLADEFRVAVE</sequence>
<reference evidence="5 7" key="1">
    <citation type="submission" date="2015-02" db="EMBL/GenBank/DDBJ databases">
        <authorList>
            <person name="Chooi Y.-H."/>
        </authorList>
    </citation>
    <scope>NUCLEOTIDE SEQUENCE [LARGE SCALE GENOMIC DNA]</scope>
    <source>
        <strain evidence="5">E3</strain>
    </source>
</reference>
<dbReference type="Gene3D" id="1.25.40.1010">
    <property type="match status" value="1"/>
</dbReference>
<dbReference type="PIRSF" id="PIRSF000422">
    <property type="entry name" value="N-terminal-AcTrfase-A_aux_su"/>
    <property type="match status" value="1"/>
</dbReference>
<keyword evidence="2 3" id="KW-0802">TPR repeat</keyword>
<dbReference type="EMBL" id="CDSF01000133">
    <property type="protein sequence ID" value="CEP02774.1"/>
    <property type="molecule type" value="Genomic_DNA"/>
</dbReference>
<dbReference type="Pfam" id="PF13181">
    <property type="entry name" value="TPR_8"/>
    <property type="match status" value="1"/>
</dbReference>
<evidence type="ECO:0000256" key="1">
    <source>
        <dbReference type="ARBA" id="ARBA00022737"/>
    </source>
</evidence>
<accession>A0A0G4J5Y0</accession>
<keyword evidence="1" id="KW-0677">Repeat</keyword>
<dbReference type="STRING" id="37360.A0A0G4J5Y0"/>
<proteinExistence type="predicted"/>
<dbReference type="Pfam" id="PF12569">
    <property type="entry name" value="NatA_aux_su"/>
    <property type="match status" value="1"/>
</dbReference>
<protein>
    <submittedName>
        <fullName evidence="5">Uncharacterized protein</fullName>
    </submittedName>
</protein>
<dbReference type="OMA" id="MEMRADY"/>
<keyword evidence="7" id="KW-1185">Reference proteome</keyword>
<dbReference type="Gene3D" id="1.25.40.1040">
    <property type="match status" value="1"/>
</dbReference>
<name>A0A0G4J5Y0_PLABS</name>
<feature type="region of interest" description="Disordered" evidence="4">
    <location>
        <begin position="1"/>
        <end position="38"/>
    </location>
</feature>
<organism evidence="5 7">
    <name type="scientific">Plasmodiophora brassicae</name>
    <name type="common">Clubroot disease agent</name>
    <dbReference type="NCBI Taxonomy" id="37360"/>
    <lineage>
        <taxon>Eukaryota</taxon>
        <taxon>Sar</taxon>
        <taxon>Rhizaria</taxon>
        <taxon>Endomyxa</taxon>
        <taxon>Phytomyxea</taxon>
        <taxon>Plasmodiophorida</taxon>
        <taxon>Plasmodiophoridae</taxon>
        <taxon>Plasmodiophora</taxon>
    </lineage>
</organism>
<reference evidence="6 8" key="2">
    <citation type="submission" date="2018-03" db="EMBL/GenBank/DDBJ databases">
        <authorList>
            <person name="Fogelqvist J."/>
        </authorList>
    </citation>
    <scope>NUCLEOTIDE SEQUENCE [LARGE SCALE GENOMIC DNA]</scope>
</reference>
<feature type="region of interest" description="Disordered" evidence="4">
    <location>
        <begin position="592"/>
        <end position="642"/>
    </location>
</feature>
<evidence type="ECO:0000313" key="5">
    <source>
        <dbReference type="EMBL" id="CEP02774.1"/>
    </source>
</evidence>
<dbReference type="OrthoDB" id="10263032at2759"/>
<dbReference type="PANTHER" id="PTHR22767:SF2">
    <property type="entry name" value="N(ALPHA)-ACETYLTRANSFERASE 15_16, ISOFORM A"/>
    <property type="match status" value="1"/>
</dbReference>
<evidence type="ECO:0000313" key="6">
    <source>
        <dbReference type="EMBL" id="SPQ94892.1"/>
    </source>
</evidence>
<dbReference type="SUPFAM" id="SSF48452">
    <property type="entry name" value="TPR-like"/>
    <property type="match status" value="2"/>
</dbReference>
<geneLocation type="mitochondrion" evidence="6"/>
<dbReference type="PANTHER" id="PTHR22767">
    <property type="entry name" value="N-TERMINAL ACETYLTRANSFERASE-RELATED"/>
    <property type="match status" value="1"/>
</dbReference>
<dbReference type="InterPro" id="IPR011990">
    <property type="entry name" value="TPR-like_helical_dom_sf"/>
</dbReference>
<dbReference type="Proteomes" id="UP000039324">
    <property type="component" value="Unassembled WGS sequence"/>
</dbReference>
<evidence type="ECO:0000256" key="3">
    <source>
        <dbReference type="PROSITE-ProRule" id="PRU00339"/>
    </source>
</evidence>
<dbReference type="EMBL" id="OVEO01000003">
    <property type="protein sequence ID" value="SPQ94892.1"/>
    <property type="molecule type" value="Genomic_DNA"/>
</dbReference>
<evidence type="ECO:0000313" key="8">
    <source>
        <dbReference type="Proteomes" id="UP000290189"/>
    </source>
</evidence>
<dbReference type="InterPro" id="IPR021183">
    <property type="entry name" value="NatA_aux_su"/>
</dbReference>
<feature type="compositionally biased region" description="Low complexity" evidence="4">
    <location>
        <begin position="12"/>
        <end position="36"/>
    </location>
</feature>
<evidence type="ECO:0000256" key="2">
    <source>
        <dbReference type="ARBA" id="ARBA00022803"/>
    </source>
</evidence>
<evidence type="ECO:0000256" key="4">
    <source>
        <dbReference type="SAM" id="MobiDB-lite"/>
    </source>
</evidence>
<feature type="repeat" description="TPR" evidence="3">
    <location>
        <begin position="112"/>
        <end position="145"/>
    </location>
</feature>
<dbReference type="GO" id="GO:0005737">
    <property type="term" value="C:cytoplasm"/>
    <property type="evidence" value="ECO:0007669"/>
    <property type="project" value="TreeGrafter"/>
</dbReference>
<dbReference type="Proteomes" id="UP000290189">
    <property type="component" value="Unassembled WGS sequence"/>
</dbReference>
<dbReference type="SMART" id="SM00028">
    <property type="entry name" value="TPR"/>
    <property type="match status" value="5"/>
</dbReference>
<dbReference type="InterPro" id="IPR019734">
    <property type="entry name" value="TPR_rpt"/>
</dbReference>
<keyword evidence="6" id="KW-0496">Mitochondrion</keyword>
<dbReference type="AlphaFoldDB" id="A0A0G4J5Y0"/>
<evidence type="ECO:0000313" key="7">
    <source>
        <dbReference type="Proteomes" id="UP000039324"/>
    </source>
</evidence>